<evidence type="ECO:0000256" key="6">
    <source>
        <dbReference type="ARBA" id="ARBA00022692"/>
    </source>
</evidence>
<feature type="transmembrane region" description="Helical" evidence="9">
    <location>
        <begin position="32"/>
        <end position="56"/>
    </location>
</feature>
<feature type="transmembrane region" description="Helical" evidence="9">
    <location>
        <begin position="397"/>
        <end position="419"/>
    </location>
</feature>
<evidence type="ECO:0000256" key="5">
    <source>
        <dbReference type="ARBA" id="ARBA00022597"/>
    </source>
</evidence>
<evidence type="ECO:0000256" key="3">
    <source>
        <dbReference type="ARBA" id="ARBA00022448"/>
    </source>
</evidence>
<evidence type="ECO:0000256" key="8">
    <source>
        <dbReference type="ARBA" id="ARBA00023136"/>
    </source>
</evidence>
<dbReference type="Gene3D" id="1.10.3720.10">
    <property type="entry name" value="MetI-like"/>
    <property type="match status" value="1"/>
</dbReference>
<protein>
    <recommendedName>
        <fullName evidence="10">Maltose/maltodextrin transport system permease protein</fullName>
    </recommendedName>
</protein>
<dbReference type="InterPro" id="IPR000515">
    <property type="entry name" value="MetI-like"/>
</dbReference>
<evidence type="ECO:0000256" key="7">
    <source>
        <dbReference type="ARBA" id="ARBA00022989"/>
    </source>
</evidence>
<feature type="transmembrane region" description="Helical" evidence="9">
    <location>
        <begin position="68"/>
        <end position="90"/>
    </location>
</feature>
<dbReference type="PANTHER" id="PTHR47314">
    <property type="entry name" value="MALTOSE/MALTODEXTRIN TRANSPORT SYSTEM PERMEASE PROTEIN MALF"/>
    <property type="match status" value="1"/>
</dbReference>
<accession>A0ABM7XVD4</accession>
<dbReference type="SUPFAM" id="SSF161098">
    <property type="entry name" value="MetI-like"/>
    <property type="match status" value="1"/>
</dbReference>
<dbReference type="SUPFAM" id="SSF160964">
    <property type="entry name" value="MalF N-terminal region-like"/>
    <property type="match status" value="1"/>
</dbReference>
<keyword evidence="6 9" id="KW-0812">Transmembrane</keyword>
<feature type="transmembrane region" description="Helical" evidence="9">
    <location>
        <begin position="124"/>
        <end position="152"/>
    </location>
</feature>
<evidence type="ECO:0000256" key="4">
    <source>
        <dbReference type="ARBA" id="ARBA00022475"/>
    </source>
</evidence>
<dbReference type="CDD" id="cd06261">
    <property type="entry name" value="TM_PBP2"/>
    <property type="match status" value="1"/>
</dbReference>
<proteinExistence type="inferred from homology"/>
<evidence type="ECO:0000313" key="12">
    <source>
        <dbReference type="EMBL" id="BDG69079.1"/>
    </source>
</evidence>
<feature type="transmembrane region" description="Helical" evidence="9">
    <location>
        <begin position="226"/>
        <end position="246"/>
    </location>
</feature>
<evidence type="ECO:0000259" key="11">
    <source>
        <dbReference type="PROSITE" id="PS50928"/>
    </source>
</evidence>
<sequence>MRTNSKAMQTALLSIIPGVGQFKNGQKFKAGLFFAVFLIFLGEMLLFGGQALYNFVTLGSVPMEHNSLFLLIEGTLQVIVTVIFIIFWVLNIKDAYQVRQSIEKGFPVAVTRKEFFNKLYEDGFAYLLTIPAYLVMIVAIIFPVMVTLFMAFTNYDFRHIPPANLIDWIGFSNFTNIFTLSSYRDTFVKVFSWTVIWTVLATTLQITLGILTAVVANQKFVKFRRVFGVIFLLPWAVPAFITIMSFSNMFNDTAGAINTQVIPLLNNLPFVDIGNIAWKTDPFWTKTAIILIQGWLGFPYIYVMVSGILQSISEDLYEAAKMDGANAIQRFRNITLPAIFLVAAPTFVTQYTGNFNNFSMIYLFNEGGPGSLGGNAGSTDILISWIYKLTTGGSPQYSIASALTLIISFVVISISLLVFKKTNAFNMED</sequence>
<keyword evidence="7 9" id="KW-1133">Transmembrane helix</keyword>
<comment type="similarity">
    <text evidence="2 10">Belongs to the binding-protein-dependent transport system permease family. MalFG subfamily.</text>
</comment>
<dbReference type="Proteomes" id="UP000831692">
    <property type="component" value="Chromosome"/>
</dbReference>
<feature type="transmembrane region" description="Helical" evidence="9">
    <location>
        <begin position="333"/>
        <end position="353"/>
    </location>
</feature>
<keyword evidence="5 10" id="KW-0762">Sugar transport</keyword>
<name>A0ABM7XVD4_9ENTE</name>
<keyword evidence="4 10" id="KW-1003">Cell membrane</keyword>
<keyword evidence="8 9" id="KW-0472">Membrane</keyword>
<organism evidence="12 13">
    <name type="scientific">Enterococcus innesii</name>
    <dbReference type="NCBI Taxonomy" id="2839759"/>
    <lineage>
        <taxon>Bacteria</taxon>
        <taxon>Bacillati</taxon>
        <taxon>Bacillota</taxon>
        <taxon>Bacilli</taxon>
        <taxon>Lactobacillales</taxon>
        <taxon>Enterococcaceae</taxon>
        <taxon>Enterococcus</taxon>
    </lineage>
</organism>
<reference evidence="12 13" key="1">
    <citation type="submission" date="2022-03" db="EMBL/GenBank/DDBJ databases">
        <title>Complete genome sequence of Enterococcus innesii DB-1.</title>
        <authorList>
            <person name="Fukuda D."/>
            <person name="Nolasco-Hipolito C."/>
        </authorList>
    </citation>
    <scope>NUCLEOTIDE SEQUENCE [LARGE SCALE GENOMIC DNA]</scope>
    <source>
        <strain evidence="12 13">DB-1</strain>
    </source>
</reference>
<feature type="domain" description="ABC transmembrane type-1" evidence="11">
    <location>
        <begin position="191"/>
        <end position="418"/>
    </location>
</feature>
<dbReference type="Pfam" id="PF00528">
    <property type="entry name" value="BPD_transp_1"/>
    <property type="match status" value="1"/>
</dbReference>
<evidence type="ECO:0000256" key="9">
    <source>
        <dbReference type="RuleBase" id="RU363032"/>
    </source>
</evidence>
<dbReference type="InterPro" id="IPR035906">
    <property type="entry name" value="MetI-like_sf"/>
</dbReference>
<feature type="transmembrane region" description="Helical" evidence="9">
    <location>
        <begin position="190"/>
        <end position="214"/>
    </location>
</feature>
<evidence type="ECO:0000313" key="13">
    <source>
        <dbReference type="Proteomes" id="UP000831692"/>
    </source>
</evidence>
<keyword evidence="3 9" id="KW-0813">Transport</keyword>
<dbReference type="EMBL" id="AP025635">
    <property type="protein sequence ID" value="BDG69079.1"/>
    <property type="molecule type" value="Genomic_DNA"/>
</dbReference>
<evidence type="ECO:0000256" key="10">
    <source>
        <dbReference type="RuleBase" id="RU367050"/>
    </source>
</evidence>
<evidence type="ECO:0000256" key="2">
    <source>
        <dbReference type="ARBA" id="ARBA00009047"/>
    </source>
</evidence>
<dbReference type="PROSITE" id="PS50928">
    <property type="entry name" value="ABC_TM1"/>
    <property type="match status" value="1"/>
</dbReference>
<evidence type="ECO:0000256" key="1">
    <source>
        <dbReference type="ARBA" id="ARBA00004651"/>
    </source>
</evidence>
<comment type="function">
    <text evidence="10">Part of the ABC transporter complex MalEFGK involved in maltose/maltodextrin import. Probably responsible for the translocation of the substrate across the membrane.</text>
</comment>
<feature type="transmembrane region" description="Helical" evidence="9">
    <location>
        <begin position="288"/>
        <end position="312"/>
    </location>
</feature>
<dbReference type="GeneID" id="91575724"/>
<gene>
    <name evidence="12" type="primary">ugpA_15</name>
    <name evidence="12" type="ORF">ENLAB_26430</name>
</gene>
<dbReference type="RefSeq" id="WP_077453540.1">
    <property type="nucleotide sequence ID" value="NZ_AP025635.1"/>
</dbReference>
<keyword evidence="13" id="KW-1185">Reference proteome</keyword>
<comment type="subcellular location">
    <subcellularLocation>
        <location evidence="1 9">Cell membrane</location>
        <topology evidence="1 9">Multi-pass membrane protein</topology>
    </subcellularLocation>
</comment>
<dbReference type="PANTHER" id="PTHR47314:SF1">
    <property type="entry name" value="MALTOSE_MALTODEXTRIN TRANSPORT SYSTEM PERMEASE PROTEIN MALF"/>
    <property type="match status" value="1"/>
</dbReference>